<gene>
    <name evidence="10" type="ORF">IAA17_10930</name>
</gene>
<evidence type="ECO:0000256" key="4">
    <source>
        <dbReference type="ARBA" id="ARBA00022692"/>
    </source>
</evidence>
<evidence type="ECO:0000256" key="5">
    <source>
        <dbReference type="ARBA" id="ARBA00022989"/>
    </source>
</evidence>
<dbReference type="InterPro" id="IPR000917">
    <property type="entry name" value="Sulfatase_N"/>
</dbReference>
<evidence type="ECO:0000256" key="3">
    <source>
        <dbReference type="ARBA" id="ARBA00022475"/>
    </source>
</evidence>
<keyword evidence="3" id="KW-1003">Cell membrane</keyword>
<keyword evidence="4 8" id="KW-0812">Transmembrane</keyword>
<evidence type="ECO:0000313" key="10">
    <source>
        <dbReference type="EMBL" id="HIZ80290.1"/>
    </source>
</evidence>
<feature type="region of interest" description="Disordered" evidence="7">
    <location>
        <begin position="205"/>
        <end position="224"/>
    </location>
</feature>
<name>A0A9D2GK05_9FIRM</name>
<evidence type="ECO:0000259" key="9">
    <source>
        <dbReference type="Pfam" id="PF00884"/>
    </source>
</evidence>
<evidence type="ECO:0000313" key="11">
    <source>
        <dbReference type="Proteomes" id="UP000824101"/>
    </source>
</evidence>
<comment type="caution">
    <text evidence="10">The sequence shown here is derived from an EMBL/GenBank/DDBJ whole genome shotgun (WGS) entry which is preliminary data.</text>
</comment>
<proteinExistence type="predicted"/>
<protein>
    <submittedName>
        <fullName evidence="10">LTA synthase family protein</fullName>
    </submittedName>
</protein>
<sequence length="603" mass="67385">MPVISYTLFEWVTGNLGTVDPVCAVINILLMGCLYLAVFAVTGRSRIAVPAASLLLFALSLGETFVMEFRGRPIMPADFMALETAMSVAGNYVYTVSREMILSGVCLILLNAGLFFCPVRLPWWKIHLGFACGAAAVICGGLTWLVKGPVEDGTFGINMWDLNSSYETEGFIFSTFLAGTYLVKERPEGYSEQRLEEIYRQWSGAGGSDADTAEAGNGTGEGGAVQEESVIPVNIICIMNESFSDLREAGVFETNQEVLPYFDSLKETAITGSLYVPVFGAGTSNSEFEFLVGDAMALMAPGTTAYQFNITDGEGTLVSTLKEQGYETVALHPYPGENWNRNACYEDMGFDRFLEWEYFEDCPLTRCYVGDLANYQKMVQVLEEKEDPSDRMFLFNVTMQNHGGYDVVYDNYDQQVYLTGELEGKYPMADQYLSLMKTSDEALQWLLTYLEGLEEPTMVVMFGDHQPSVEDGFYYEISGLSEKTVTSEESLIWYETPYLIWTNYGLEQQDLGDMSAFYLAPEMLRLAGLETTPYQNFLLAMKEELPVIHGRGCLDGDGTYYSLDSAKADEQFADWLRDYDSLVYNHSYGRSTLQKLFHLDGGE</sequence>
<evidence type="ECO:0000256" key="8">
    <source>
        <dbReference type="SAM" id="Phobius"/>
    </source>
</evidence>
<accession>A0A9D2GK05</accession>
<dbReference type="Pfam" id="PF00884">
    <property type="entry name" value="Sulfatase"/>
    <property type="match status" value="1"/>
</dbReference>
<comment type="pathway">
    <text evidence="2">Cell wall biogenesis; lipoteichoic acid biosynthesis.</text>
</comment>
<feature type="transmembrane region" description="Helical" evidence="8">
    <location>
        <begin position="21"/>
        <end position="41"/>
    </location>
</feature>
<dbReference type="GO" id="GO:0005886">
    <property type="term" value="C:plasma membrane"/>
    <property type="evidence" value="ECO:0007669"/>
    <property type="project" value="UniProtKB-SubCell"/>
</dbReference>
<dbReference type="AlphaFoldDB" id="A0A9D2GK05"/>
<dbReference type="EMBL" id="DXBC01000173">
    <property type="protein sequence ID" value="HIZ80290.1"/>
    <property type="molecule type" value="Genomic_DNA"/>
</dbReference>
<evidence type="ECO:0000256" key="2">
    <source>
        <dbReference type="ARBA" id="ARBA00004936"/>
    </source>
</evidence>
<feature type="domain" description="Sulfatase N-terminal" evidence="9">
    <location>
        <begin position="234"/>
        <end position="528"/>
    </location>
</feature>
<evidence type="ECO:0000256" key="1">
    <source>
        <dbReference type="ARBA" id="ARBA00004651"/>
    </source>
</evidence>
<dbReference type="Proteomes" id="UP000824101">
    <property type="component" value="Unassembled WGS sequence"/>
</dbReference>
<dbReference type="InterPro" id="IPR017850">
    <property type="entry name" value="Alkaline_phosphatase_core_sf"/>
</dbReference>
<evidence type="ECO:0000256" key="7">
    <source>
        <dbReference type="SAM" id="MobiDB-lite"/>
    </source>
</evidence>
<feature type="transmembrane region" description="Helical" evidence="8">
    <location>
        <begin position="100"/>
        <end position="119"/>
    </location>
</feature>
<reference evidence="10" key="2">
    <citation type="submission" date="2021-04" db="EMBL/GenBank/DDBJ databases">
        <authorList>
            <person name="Gilroy R."/>
        </authorList>
    </citation>
    <scope>NUCLEOTIDE SEQUENCE</scope>
    <source>
        <strain evidence="10">ChiBcec1-1093</strain>
    </source>
</reference>
<dbReference type="InterPro" id="IPR050448">
    <property type="entry name" value="OpgB/LTA_synthase_biosynth"/>
</dbReference>
<comment type="subcellular location">
    <subcellularLocation>
        <location evidence="1">Cell membrane</location>
        <topology evidence="1">Multi-pass membrane protein</topology>
    </subcellularLocation>
</comment>
<keyword evidence="5 8" id="KW-1133">Transmembrane helix</keyword>
<keyword evidence="6 8" id="KW-0472">Membrane</keyword>
<feature type="transmembrane region" description="Helical" evidence="8">
    <location>
        <begin position="126"/>
        <end position="146"/>
    </location>
</feature>
<reference evidence="10" key="1">
    <citation type="journal article" date="2021" name="PeerJ">
        <title>Extensive microbial diversity within the chicken gut microbiome revealed by metagenomics and culture.</title>
        <authorList>
            <person name="Gilroy R."/>
            <person name="Ravi A."/>
            <person name="Getino M."/>
            <person name="Pursley I."/>
            <person name="Horton D.L."/>
            <person name="Alikhan N.F."/>
            <person name="Baker D."/>
            <person name="Gharbi K."/>
            <person name="Hall N."/>
            <person name="Watson M."/>
            <person name="Adriaenssens E.M."/>
            <person name="Foster-Nyarko E."/>
            <person name="Jarju S."/>
            <person name="Secka A."/>
            <person name="Antonio M."/>
            <person name="Oren A."/>
            <person name="Chaudhuri R.R."/>
            <person name="La Ragione R."/>
            <person name="Hildebrand F."/>
            <person name="Pallen M.J."/>
        </authorList>
    </citation>
    <scope>NUCLEOTIDE SEQUENCE</scope>
    <source>
        <strain evidence="10">ChiBcec1-1093</strain>
    </source>
</reference>
<dbReference type="PANTHER" id="PTHR47371:SF3">
    <property type="entry name" value="PHOSPHOGLYCEROL TRANSFERASE I"/>
    <property type="match status" value="1"/>
</dbReference>
<feature type="transmembrane region" description="Helical" evidence="8">
    <location>
        <begin position="47"/>
        <end position="67"/>
    </location>
</feature>
<evidence type="ECO:0000256" key="6">
    <source>
        <dbReference type="ARBA" id="ARBA00023136"/>
    </source>
</evidence>
<dbReference type="Gene3D" id="3.40.720.10">
    <property type="entry name" value="Alkaline Phosphatase, subunit A"/>
    <property type="match status" value="1"/>
</dbReference>
<organism evidence="10 11">
    <name type="scientific">Candidatus Lachnoclostridium stercorigallinarum</name>
    <dbReference type="NCBI Taxonomy" id="2838634"/>
    <lineage>
        <taxon>Bacteria</taxon>
        <taxon>Bacillati</taxon>
        <taxon>Bacillota</taxon>
        <taxon>Clostridia</taxon>
        <taxon>Lachnospirales</taxon>
        <taxon>Lachnospiraceae</taxon>
    </lineage>
</organism>
<dbReference type="CDD" id="cd16015">
    <property type="entry name" value="LTA_synthase"/>
    <property type="match status" value="1"/>
</dbReference>
<dbReference type="PANTHER" id="PTHR47371">
    <property type="entry name" value="LIPOTEICHOIC ACID SYNTHASE"/>
    <property type="match status" value="1"/>
</dbReference>
<dbReference type="SUPFAM" id="SSF53649">
    <property type="entry name" value="Alkaline phosphatase-like"/>
    <property type="match status" value="1"/>
</dbReference>